<gene>
    <name evidence="6" type="ordered locus">Mlg_0786</name>
</gene>
<dbReference type="SUPFAM" id="SSF53067">
    <property type="entry name" value="Actin-like ATPase domain"/>
    <property type="match status" value="1"/>
</dbReference>
<reference evidence="7" key="1">
    <citation type="submission" date="2006-08" db="EMBL/GenBank/DDBJ databases">
        <title>Complete sequence of Alkalilimnicola ehrilichei MLHE-1.</title>
        <authorList>
            <person name="Copeland A."/>
            <person name="Lucas S."/>
            <person name="Lapidus A."/>
            <person name="Barry K."/>
            <person name="Detter J.C."/>
            <person name="Glavina del Rio T."/>
            <person name="Hammon N."/>
            <person name="Israni S."/>
            <person name="Dalin E."/>
            <person name="Tice H."/>
            <person name="Pitluck S."/>
            <person name="Sims D."/>
            <person name="Brettin T."/>
            <person name="Bruce D."/>
            <person name="Han C."/>
            <person name="Tapia R."/>
            <person name="Gilna P."/>
            <person name="Schmutz J."/>
            <person name="Larimer F."/>
            <person name="Land M."/>
            <person name="Hauser L."/>
            <person name="Kyrpides N."/>
            <person name="Mikhailova N."/>
            <person name="Oremland R.S."/>
            <person name="Hoeft S.E."/>
            <person name="Switzer-Blum J."/>
            <person name="Kulp T."/>
            <person name="King G."/>
            <person name="Tabita R."/>
            <person name="Witte B."/>
            <person name="Santini J.M."/>
            <person name="Basu P."/>
            <person name="Hollibaugh J.T."/>
            <person name="Xie G."/>
            <person name="Stolz J.F."/>
            <person name="Richardson P."/>
        </authorList>
    </citation>
    <scope>NUCLEOTIDE SEQUENCE [LARGE SCALE GENOMIC DNA]</scope>
    <source>
        <strain evidence="7">ATCC BAA-1101 / DSM 17681 / MLHE-1</strain>
    </source>
</reference>
<sequence length="274" mass="29154">MSFYIGIDIGSTAIKVALADADGEKVASRVDPTGADFRANAVRSFERLMTDNGVRRREVRYILATGYGRRLFREADDSMSEITANAVGAHRVGQAYGGVATVINIGGQDTKAIGLDDDGHVNKFAMNDKCAAGTGRFLDVAARNLEIGLKELGDYHHRVQGMPATLNSTCAVFAESEIIGLLATGHGKPEIVAGIHAAIAKRTARLARRVGLGERVLFDGGPALNTGLVAALEEALMRELIIPPEPQTVTAYGAALLGRDIDRSERALAEEELP</sequence>
<dbReference type="KEGG" id="aeh:Mlg_0786"/>
<dbReference type="HOGENOM" id="CLU_066597_0_0_6"/>
<feature type="domain" description="ATPase BadF/BadG/BcrA/BcrD type" evidence="5">
    <location>
        <begin position="5"/>
        <end position="258"/>
    </location>
</feature>
<evidence type="ECO:0000256" key="1">
    <source>
        <dbReference type="ARBA" id="ARBA00001966"/>
    </source>
</evidence>
<organism evidence="6 7">
    <name type="scientific">Alkalilimnicola ehrlichii (strain ATCC BAA-1101 / DSM 17681 / MLHE-1)</name>
    <dbReference type="NCBI Taxonomy" id="187272"/>
    <lineage>
        <taxon>Bacteria</taxon>
        <taxon>Pseudomonadati</taxon>
        <taxon>Pseudomonadota</taxon>
        <taxon>Gammaproteobacteria</taxon>
        <taxon>Chromatiales</taxon>
        <taxon>Ectothiorhodospiraceae</taxon>
        <taxon>Alkalilimnicola</taxon>
    </lineage>
</organism>
<keyword evidence="7" id="KW-1185">Reference proteome</keyword>
<keyword evidence="4" id="KW-0411">Iron-sulfur</keyword>
<dbReference type="GO" id="GO:0051536">
    <property type="term" value="F:iron-sulfur cluster binding"/>
    <property type="evidence" value="ECO:0007669"/>
    <property type="project" value="UniProtKB-KW"/>
</dbReference>
<dbReference type="Pfam" id="PF01869">
    <property type="entry name" value="BcrAD_BadFG"/>
    <property type="match status" value="1"/>
</dbReference>
<dbReference type="Proteomes" id="UP000001962">
    <property type="component" value="Chromosome"/>
</dbReference>
<dbReference type="eggNOG" id="COG1924">
    <property type="taxonomic scope" value="Bacteria"/>
</dbReference>
<dbReference type="RefSeq" id="WP_011628535.1">
    <property type="nucleotide sequence ID" value="NC_008340.1"/>
</dbReference>
<dbReference type="PANTHER" id="PTHR32329">
    <property type="entry name" value="BIFUNCTIONAL PROTEIN [INCLUDES 2-HYDROXYACYL-COA DEHYDRATASE (N-TER) AND ITS ACTIVATOR DOMAIN (C_TERM)-RELATED"/>
    <property type="match status" value="1"/>
</dbReference>
<accession>Q0AAJ7</accession>
<dbReference type="PANTHER" id="PTHR32329:SF2">
    <property type="entry name" value="BIFUNCTIONAL PROTEIN [INCLUDES 2-HYDROXYACYL-COA DEHYDRATASE (N-TER) AND ITS ACTIVATOR DOMAIN (C_TERM)"/>
    <property type="match status" value="1"/>
</dbReference>
<dbReference type="InterPro" id="IPR043129">
    <property type="entry name" value="ATPase_NBD"/>
</dbReference>
<evidence type="ECO:0000313" key="6">
    <source>
        <dbReference type="EMBL" id="ABI56140.1"/>
    </source>
</evidence>
<proteinExistence type="predicted"/>
<evidence type="ECO:0000256" key="4">
    <source>
        <dbReference type="ARBA" id="ARBA00023014"/>
    </source>
</evidence>
<dbReference type="AlphaFoldDB" id="Q0AAJ7"/>
<dbReference type="NCBIfam" id="TIGR00241">
    <property type="entry name" value="CoA_E_activ"/>
    <property type="match status" value="1"/>
</dbReference>
<evidence type="ECO:0000313" key="7">
    <source>
        <dbReference type="Proteomes" id="UP000001962"/>
    </source>
</evidence>
<keyword evidence="3" id="KW-0408">Iron</keyword>
<evidence type="ECO:0000256" key="2">
    <source>
        <dbReference type="ARBA" id="ARBA00022723"/>
    </source>
</evidence>
<dbReference type="InterPro" id="IPR002731">
    <property type="entry name" value="ATPase_BadF"/>
</dbReference>
<dbReference type="InterPro" id="IPR051805">
    <property type="entry name" value="Dehydratase_Activator_Redct"/>
</dbReference>
<dbReference type="OrthoDB" id="9177882at2"/>
<comment type="cofactor">
    <cofactor evidence="1">
        <name>[4Fe-4S] cluster</name>
        <dbReference type="ChEBI" id="CHEBI:49883"/>
    </cofactor>
</comment>
<dbReference type="EMBL" id="CP000453">
    <property type="protein sequence ID" value="ABI56140.1"/>
    <property type="molecule type" value="Genomic_DNA"/>
</dbReference>
<keyword evidence="2" id="KW-0479">Metal-binding</keyword>
<dbReference type="InterPro" id="IPR008275">
    <property type="entry name" value="CoA_E_activase_dom"/>
</dbReference>
<dbReference type="GO" id="GO:0046872">
    <property type="term" value="F:metal ion binding"/>
    <property type="evidence" value="ECO:0007669"/>
    <property type="project" value="UniProtKB-KW"/>
</dbReference>
<protein>
    <submittedName>
        <fullName evidence="6">Putative CoA-substrate-specific enzyme activase</fullName>
    </submittedName>
</protein>
<dbReference type="Gene3D" id="3.30.420.40">
    <property type="match status" value="2"/>
</dbReference>
<evidence type="ECO:0000259" key="5">
    <source>
        <dbReference type="Pfam" id="PF01869"/>
    </source>
</evidence>
<name>Q0AAJ7_ALKEH</name>
<dbReference type="CDD" id="cd24036">
    <property type="entry name" value="ASKHA_NBD_BcrAD_BadFG_HgdC_HadI"/>
    <property type="match status" value="1"/>
</dbReference>
<evidence type="ECO:0000256" key="3">
    <source>
        <dbReference type="ARBA" id="ARBA00023004"/>
    </source>
</evidence>